<dbReference type="AlphaFoldDB" id="A0A9Q3HIV9"/>
<dbReference type="Pfam" id="PF17917">
    <property type="entry name" value="RT_RNaseH"/>
    <property type="match status" value="1"/>
</dbReference>
<dbReference type="EMBL" id="AVOT02017387">
    <property type="protein sequence ID" value="MBW0503440.1"/>
    <property type="molecule type" value="Genomic_DNA"/>
</dbReference>
<keyword evidence="3" id="KW-0540">Nuclease</keyword>
<dbReference type="GO" id="GO:0003964">
    <property type="term" value="F:RNA-directed DNA polymerase activity"/>
    <property type="evidence" value="ECO:0007669"/>
    <property type="project" value="UniProtKB-KW"/>
</dbReference>
<evidence type="ECO:0000313" key="9">
    <source>
        <dbReference type="Proteomes" id="UP000765509"/>
    </source>
</evidence>
<proteinExistence type="predicted"/>
<keyword evidence="5" id="KW-0378">Hydrolase</keyword>
<evidence type="ECO:0000256" key="2">
    <source>
        <dbReference type="ARBA" id="ARBA00022695"/>
    </source>
</evidence>
<evidence type="ECO:0000256" key="6">
    <source>
        <dbReference type="ARBA" id="ARBA00022918"/>
    </source>
</evidence>
<evidence type="ECO:0000256" key="4">
    <source>
        <dbReference type="ARBA" id="ARBA00022759"/>
    </source>
</evidence>
<dbReference type="GO" id="GO:0004519">
    <property type="term" value="F:endonuclease activity"/>
    <property type="evidence" value="ECO:0007669"/>
    <property type="project" value="UniProtKB-KW"/>
</dbReference>
<dbReference type="InterPro" id="IPR041373">
    <property type="entry name" value="RT_RNaseH"/>
</dbReference>
<comment type="caution">
    <text evidence="8">The sequence shown here is derived from an EMBL/GenBank/DDBJ whole genome shotgun (WGS) entry which is preliminary data.</text>
</comment>
<dbReference type="GO" id="GO:0016787">
    <property type="term" value="F:hydrolase activity"/>
    <property type="evidence" value="ECO:0007669"/>
    <property type="project" value="UniProtKB-KW"/>
</dbReference>
<name>A0A9Q3HIV9_9BASI</name>
<keyword evidence="6" id="KW-0695">RNA-directed DNA polymerase</keyword>
<dbReference type="OrthoDB" id="427924at2759"/>
<keyword evidence="1" id="KW-0808">Transferase</keyword>
<evidence type="ECO:0000256" key="5">
    <source>
        <dbReference type="ARBA" id="ARBA00022801"/>
    </source>
</evidence>
<dbReference type="Proteomes" id="UP000765509">
    <property type="component" value="Unassembled WGS sequence"/>
</dbReference>
<gene>
    <name evidence="8" type="ORF">O181_043155</name>
</gene>
<feature type="domain" description="Reverse transcriptase RNase H-like" evidence="7">
    <location>
        <begin position="4"/>
        <end position="54"/>
    </location>
</feature>
<evidence type="ECO:0000256" key="1">
    <source>
        <dbReference type="ARBA" id="ARBA00022679"/>
    </source>
</evidence>
<evidence type="ECO:0000256" key="3">
    <source>
        <dbReference type="ARBA" id="ARBA00022722"/>
    </source>
</evidence>
<reference evidence="8" key="1">
    <citation type="submission" date="2021-03" db="EMBL/GenBank/DDBJ databases">
        <title>Draft genome sequence of rust myrtle Austropuccinia psidii MF-1, a brazilian biotype.</title>
        <authorList>
            <person name="Quecine M.C."/>
            <person name="Pachon D.M.R."/>
            <person name="Bonatelli M.L."/>
            <person name="Correr F.H."/>
            <person name="Franceschini L.M."/>
            <person name="Leite T.F."/>
            <person name="Margarido G.R.A."/>
            <person name="Almeida C.A."/>
            <person name="Ferrarezi J.A."/>
            <person name="Labate C.A."/>
        </authorList>
    </citation>
    <scope>NUCLEOTIDE SEQUENCE</scope>
    <source>
        <strain evidence="8">MF-1</strain>
    </source>
</reference>
<keyword evidence="2" id="KW-0548">Nucleotidyltransferase</keyword>
<evidence type="ECO:0000313" key="8">
    <source>
        <dbReference type="EMBL" id="MBW0503440.1"/>
    </source>
</evidence>
<evidence type="ECO:0000259" key="7">
    <source>
        <dbReference type="Pfam" id="PF17917"/>
    </source>
</evidence>
<protein>
    <recommendedName>
        <fullName evidence="7">Reverse transcriptase RNase H-like domain-containing protein</fullName>
    </recommendedName>
</protein>
<keyword evidence="9" id="KW-1185">Reference proteome</keyword>
<sequence length="117" mass="13874">MKFLFLVWELNKLHYYLDGSVFEVINDCNALKLPMNMKTTNRNIMRWQIDIQEYRGNINIFYEAGNIHRKADGLSRWKLANTCDKPAYVPLEAEPQFQIEGINRTDIVTSLFEEKRD</sequence>
<accession>A0A9Q3HIV9</accession>
<keyword evidence="4" id="KW-0255">Endonuclease</keyword>
<organism evidence="8 9">
    <name type="scientific">Austropuccinia psidii MF-1</name>
    <dbReference type="NCBI Taxonomy" id="1389203"/>
    <lineage>
        <taxon>Eukaryota</taxon>
        <taxon>Fungi</taxon>
        <taxon>Dikarya</taxon>
        <taxon>Basidiomycota</taxon>
        <taxon>Pucciniomycotina</taxon>
        <taxon>Pucciniomycetes</taxon>
        <taxon>Pucciniales</taxon>
        <taxon>Sphaerophragmiaceae</taxon>
        <taxon>Austropuccinia</taxon>
    </lineage>
</organism>